<evidence type="ECO:0000259" key="5">
    <source>
        <dbReference type="PROSITE" id="PS50109"/>
    </source>
</evidence>
<dbReference type="Pfam" id="PF01590">
    <property type="entry name" value="GAF"/>
    <property type="match status" value="1"/>
</dbReference>
<dbReference type="InterPro" id="IPR004358">
    <property type="entry name" value="Sig_transdc_His_kin-like_C"/>
</dbReference>
<evidence type="ECO:0000256" key="1">
    <source>
        <dbReference type="ARBA" id="ARBA00000085"/>
    </source>
</evidence>
<dbReference type="SUPFAM" id="SSF56112">
    <property type="entry name" value="Protein kinase-like (PK-like)"/>
    <property type="match status" value="1"/>
</dbReference>
<dbReference type="SUPFAM" id="SSF55781">
    <property type="entry name" value="GAF domain-like"/>
    <property type="match status" value="1"/>
</dbReference>
<dbReference type="Pfam" id="PF13191">
    <property type="entry name" value="AAA_16"/>
    <property type="match status" value="1"/>
</dbReference>
<dbReference type="PROSITE" id="PS50011">
    <property type="entry name" value="PROTEIN_KINASE_DOM"/>
    <property type="match status" value="1"/>
</dbReference>
<protein>
    <recommendedName>
        <fullName evidence="2">histidine kinase</fullName>
        <ecNumber evidence="2">2.7.13.3</ecNumber>
    </recommendedName>
</protein>
<accession>A0A250IIB8</accession>
<dbReference type="InterPro" id="IPR003594">
    <property type="entry name" value="HATPase_dom"/>
</dbReference>
<evidence type="ECO:0000313" key="7">
    <source>
        <dbReference type="Proteomes" id="UP000217289"/>
    </source>
</evidence>
<dbReference type="Gene3D" id="1.10.287.130">
    <property type="match status" value="1"/>
</dbReference>
<dbReference type="SMART" id="SM00065">
    <property type="entry name" value="GAF"/>
    <property type="match status" value="1"/>
</dbReference>
<gene>
    <name evidence="6" type="ORF">MEBOL_005027</name>
</gene>
<dbReference type="SUPFAM" id="SSF48452">
    <property type="entry name" value="TPR-like"/>
    <property type="match status" value="1"/>
</dbReference>
<reference evidence="6 7" key="1">
    <citation type="submission" date="2017-06" db="EMBL/GenBank/DDBJ databases">
        <authorList>
            <person name="Kim H.J."/>
            <person name="Triplett B.A."/>
        </authorList>
    </citation>
    <scope>NUCLEOTIDE SEQUENCE [LARGE SCALE GENOMIC DNA]</scope>
    <source>
        <strain evidence="6 7">DSM 14713</strain>
    </source>
</reference>
<dbReference type="InterPro" id="IPR029016">
    <property type="entry name" value="GAF-like_dom_sf"/>
</dbReference>
<dbReference type="InterPro" id="IPR003018">
    <property type="entry name" value="GAF"/>
</dbReference>
<feature type="domain" description="Protein kinase" evidence="4">
    <location>
        <begin position="7"/>
        <end position="271"/>
    </location>
</feature>
<keyword evidence="3" id="KW-0175">Coiled coil</keyword>
<dbReference type="InterPro" id="IPR000719">
    <property type="entry name" value="Prot_kinase_dom"/>
</dbReference>
<dbReference type="PRINTS" id="PR00344">
    <property type="entry name" value="BCTRLSENSOR"/>
</dbReference>
<dbReference type="Gene3D" id="3.40.50.300">
    <property type="entry name" value="P-loop containing nucleotide triphosphate hydrolases"/>
    <property type="match status" value="1"/>
</dbReference>
<sequence>MLTIPGYTLRGALKATGTNLLFHALRDADGQPLILKTPVASVGPRESERYRREFDILQRIRDVRGVLRAHGCEQLPDRPSLLLEAVEGEVLSEFTNKPLEVLKTLDVAISLTSTLAEIHRRGVIHKDIKPSNIILTPSGEARLIDFGTATLQRIEHVDAAPTTLIEGTLAYMSPEQTGRMNRTVDYRTDFYSLGITLYELLTGGRPFHGRDALEWFHVHMAVAPPPLTERVPDLPPVLSSIVLKLLAKVAEERYQSADGLKVDLERCRDNLRRGVYEDFPPGVHDYPTRFQLPQRLYGRDAHAAALLQGFERVARGGRPELILVRGYSGSGKSAVVHELHKPVVRHRSFFLSGKFDQFQQASPYATLAQAIRGLTQQLLAGSDESLAQWRERLLDTWKGQGQLLVDVVPQLELIAGKQPSVPELPPSEAAHRFNRVFREFLGLFATSEHPLVLFLDDLQWADPASLQLIHHLLTHAESPPLLVLGAYRDNEVNPSHPLVRTLEGMRAAGARMHDLQLEPLDLEDVRQLVTDALIGADEELIAPLSALAREKTGGNPFFLLQFMLTLHQDGLLVRLPGGDWRWDEKGVRARGYSDNVVDFLVGKLRRLSSGTQHLLRLAACVGNIFPLQILRILSDSPEAAHLEKDLEPAFQENLLVRIGPDQGRFIHDRIHQAAYALIDEQERKRVHLRIGRLMLAHLPPEALQEQLFDVVSQLNAGTEWLVDDAERLRVARLNAEAGKRAKASIALRSAISYFTQSLQLLPGDPWETEPALAFKLRLEHAICEFMTGNATGALRQVDEFMGRARTKGDTAAVYCLKTDILIGMGDIQTAVTCLLEGLALLGMPMPPNPSWEEVEAANEEVWQLLGERSIESLVDLAPMTDPDMEAVMSLLGAMYAPAFVTSTNLLILHLSRMTALSLRHGNTSASVHGYSWYGLVLGCAFGRYQEGLAFGQLACALVEHRGFTPLRGKALYGLELISYWTQPLSTALQLVREAFQQSLQNSDSQVAGYCCNHIVMDHFLLGHDLEEVYRESVANLHFARGTEFLDSRDIIHFTQRHVQQLRGLTSSFSTMSGDDFDEETFEAGLTPQRMSTMRCWYWLIKAQSRYMSGAYQEALECADRSAELSWSSLGHIELLDLHLFRALSLAACAAKMPPEERERALVEISQHQRQLAEWARHCPSTFLTAERLVAAERARLMGQRDEALQAYEQSIQSAREHGFIQRAALAYELAARFWRENRISTIAEAYAHKAREAYLRWGAKGKVQHLDSEWPFLTLPEGGAQNTQDTSSTELDVLTLVKAQQAISEEIVLERLAATLLRIAMENAGAQRGALLLPRGDTLAVSALSGTVPSEAAATTEQLPWSIISYVKRAREHVLIGDASLPHPFSSDVWLEHSHARSVLCLPLLRQEQFRGVLYLENTLATNAFTPARIALLDHLASQAAISIENARLYADVQKAEAALRRANDELEKRVEERTRELKRTQVRLVDAARAAGMAEIAANVLHNVGNVLTSAVINLQTVRESMNASRMGRLKQVAQMIDEHHDHLADFLTRDQRGAQLPGYLSALTDELLREQASLQEGMRAMDKHLEHIRAIVHVQQSYAHRTLVTEECDLTQLVEDALSLQRASLQRHGVTVTQELTPVPRISLDKHKVLQILINLISNAKQAMHQLPEPRRHLYVRLDTEDNCACIQIVDNGMGIMPEIRGRLFGQGFTTREGGHGLGLHSSALEAKLLGGSITLESEGPGKGATAILKLPLSYEKA</sequence>
<dbReference type="InterPro" id="IPR027417">
    <property type="entry name" value="P-loop_NTPase"/>
</dbReference>
<dbReference type="GO" id="GO:0004673">
    <property type="term" value="F:protein histidine kinase activity"/>
    <property type="evidence" value="ECO:0007669"/>
    <property type="project" value="UniProtKB-EC"/>
</dbReference>
<dbReference type="RefSeq" id="WP_095979875.1">
    <property type="nucleotide sequence ID" value="NZ_CP022163.1"/>
</dbReference>
<comment type="catalytic activity">
    <reaction evidence="1">
        <text>ATP + protein L-histidine = ADP + protein N-phospho-L-histidine.</text>
        <dbReference type="EC" id="2.7.13.3"/>
    </reaction>
</comment>
<keyword evidence="7" id="KW-1185">Reference proteome</keyword>
<name>A0A250IIB8_9BACT</name>
<dbReference type="InterPro" id="IPR011990">
    <property type="entry name" value="TPR-like_helical_dom_sf"/>
</dbReference>
<dbReference type="PROSITE" id="PS00108">
    <property type="entry name" value="PROTEIN_KINASE_ST"/>
    <property type="match status" value="1"/>
</dbReference>
<proteinExistence type="predicted"/>
<dbReference type="InterPro" id="IPR008271">
    <property type="entry name" value="Ser/Thr_kinase_AS"/>
</dbReference>
<dbReference type="Pfam" id="PF02518">
    <property type="entry name" value="HATPase_c"/>
    <property type="match status" value="1"/>
</dbReference>
<feature type="coiled-coil region" evidence="3">
    <location>
        <begin position="1446"/>
        <end position="1484"/>
    </location>
</feature>
<evidence type="ECO:0000259" key="4">
    <source>
        <dbReference type="PROSITE" id="PS50011"/>
    </source>
</evidence>
<dbReference type="InterPro" id="IPR053159">
    <property type="entry name" value="Hybrid_Histidine_Kinase"/>
</dbReference>
<dbReference type="EMBL" id="CP022163">
    <property type="protein sequence ID" value="ATB31564.1"/>
    <property type="molecule type" value="Genomic_DNA"/>
</dbReference>
<dbReference type="OrthoDB" id="5521237at2"/>
<evidence type="ECO:0000256" key="3">
    <source>
        <dbReference type="SAM" id="Coils"/>
    </source>
</evidence>
<dbReference type="SMART" id="SM00220">
    <property type="entry name" value="S_TKc"/>
    <property type="match status" value="1"/>
</dbReference>
<dbReference type="Pfam" id="PF00069">
    <property type="entry name" value="Pkinase"/>
    <property type="match status" value="1"/>
</dbReference>
<dbReference type="InterPro" id="IPR005467">
    <property type="entry name" value="His_kinase_dom"/>
</dbReference>
<feature type="domain" description="Histidine kinase" evidence="5">
    <location>
        <begin position="1583"/>
        <end position="1757"/>
    </location>
</feature>
<evidence type="ECO:0000313" key="6">
    <source>
        <dbReference type="EMBL" id="ATB31564.1"/>
    </source>
</evidence>
<dbReference type="InterPro" id="IPR011009">
    <property type="entry name" value="Kinase-like_dom_sf"/>
</dbReference>
<dbReference type="InterPro" id="IPR041664">
    <property type="entry name" value="AAA_16"/>
</dbReference>
<dbReference type="PANTHER" id="PTHR43642:SF1">
    <property type="entry name" value="HYBRID SIGNAL TRANSDUCTION HISTIDINE KINASE G"/>
    <property type="match status" value="1"/>
</dbReference>
<evidence type="ECO:0000256" key="2">
    <source>
        <dbReference type="ARBA" id="ARBA00012438"/>
    </source>
</evidence>
<organism evidence="6 7">
    <name type="scientific">Melittangium boletus DSM 14713</name>
    <dbReference type="NCBI Taxonomy" id="1294270"/>
    <lineage>
        <taxon>Bacteria</taxon>
        <taxon>Pseudomonadati</taxon>
        <taxon>Myxococcota</taxon>
        <taxon>Myxococcia</taxon>
        <taxon>Myxococcales</taxon>
        <taxon>Cystobacterineae</taxon>
        <taxon>Archangiaceae</taxon>
        <taxon>Melittangium</taxon>
    </lineage>
</organism>
<dbReference type="Proteomes" id="UP000217289">
    <property type="component" value="Chromosome"/>
</dbReference>
<dbReference type="PANTHER" id="PTHR43642">
    <property type="entry name" value="HYBRID SIGNAL TRANSDUCTION HISTIDINE KINASE G"/>
    <property type="match status" value="1"/>
</dbReference>
<dbReference type="Gene3D" id="3.30.450.40">
    <property type="match status" value="1"/>
</dbReference>
<dbReference type="PROSITE" id="PS50109">
    <property type="entry name" value="HIS_KIN"/>
    <property type="match status" value="1"/>
</dbReference>
<dbReference type="SUPFAM" id="SSF52540">
    <property type="entry name" value="P-loop containing nucleoside triphosphate hydrolases"/>
    <property type="match status" value="1"/>
</dbReference>
<dbReference type="CDD" id="cd14014">
    <property type="entry name" value="STKc_PknB_like"/>
    <property type="match status" value="1"/>
</dbReference>
<dbReference type="SUPFAM" id="SSF55874">
    <property type="entry name" value="ATPase domain of HSP90 chaperone/DNA topoisomerase II/histidine kinase"/>
    <property type="match status" value="1"/>
</dbReference>
<dbReference type="SMART" id="SM00387">
    <property type="entry name" value="HATPase_c"/>
    <property type="match status" value="1"/>
</dbReference>
<dbReference type="EC" id="2.7.13.3" evidence="2"/>
<dbReference type="Gene3D" id="3.30.565.10">
    <property type="entry name" value="Histidine kinase-like ATPase, C-terminal domain"/>
    <property type="match status" value="1"/>
</dbReference>
<dbReference type="KEGG" id="mbd:MEBOL_005027"/>
<dbReference type="Gene3D" id="1.10.510.10">
    <property type="entry name" value="Transferase(Phosphotransferase) domain 1"/>
    <property type="match status" value="1"/>
</dbReference>
<dbReference type="GO" id="GO:0005524">
    <property type="term" value="F:ATP binding"/>
    <property type="evidence" value="ECO:0007669"/>
    <property type="project" value="InterPro"/>
</dbReference>
<dbReference type="InterPro" id="IPR036890">
    <property type="entry name" value="HATPase_C_sf"/>
</dbReference>